<accession>A0A5E4Q1Q6</accession>
<name>A0A5E4Q1Q6_9NEOP</name>
<feature type="region of interest" description="Disordered" evidence="1">
    <location>
        <begin position="25"/>
        <end position="59"/>
    </location>
</feature>
<evidence type="ECO:0000313" key="3">
    <source>
        <dbReference type="Proteomes" id="UP000324832"/>
    </source>
</evidence>
<proteinExistence type="predicted"/>
<protein>
    <submittedName>
        <fullName evidence="2">Uncharacterized protein</fullName>
    </submittedName>
</protein>
<organism evidence="2 3">
    <name type="scientific">Leptidea sinapis</name>
    <dbReference type="NCBI Taxonomy" id="189913"/>
    <lineage>
        <taxon>Eukaryota</taxon>
        <taxon>Metazoa</taxon>
        <taxon>Ecdysozoa</taxon>
        <taxon>Arthropoda</taxon>
        <taxon>Hexapoda</taxon>
        <taxon>Insecta</taxon>
        <taxon>Pterygota</taxon>
        <taxon>Neoptera</taxon>
        <taxon>Endopterygota</taxon>
        <taxon>Lepidoptera</taxon>
        <taxon>Glossata</taxon>
        <taxon>Ditrysia</taxon>
        <taxon>Papilionoidea</taxon>
        <taxon>Pieridae</taxon>
        <taxon>Dismorphiinae</taxon>
        <taxon>Leptidea</taxon>
    </lineage>
</organism>
<sequence>MSHDGHQEQKQNEVLETQLDLFSLIGGSWPPAPKEPEKTEYGTVPRSSKTMHRTTQSDRVKSMFRVSTDRLGNCTTHHLWFPRVLLNP</sequence>
<dbReference type="AlphaFoldDB" id="A0A5E4Q1Q6"/>
<reference evidence="2 3" key="1">
    <citation type="submission" date="2017-07" db="EMBL/GenBank/DDBJ databases">
        <authorList>
            <person name="Talla V."/>
            <person name="Backstrom N."/>
        </authorList>
    </citation>
    <scope>NUCLEOTIDE SEQUENCE [LARGE SCALE GENOMIC DNA]</scope>
</reference>
<gene>
    <name evidence="2" type="ORF">LSINAPIS_LOCUS4720</name>
</gene>
<evidence type="ECO:0000256" key="1">
    <source>
        <dbReference type="SAM" id="MobiDB-lite"/>
    </source>
</evidence>
<evidence type="ECO:0000313" key="2">
    <source>
        <dbReference type="EMBL" id="VVC92227.1"/>
    </source>
</evidence>
<keyword evidence="3" id="KW-1185">Reference proteome</keyword>
<dbReference type="EMBL" id="FZQP02001227">
    <property type="protein sequence ID" value="VVC92227.1"/>
    <property type="molecule type" value="Genomic_DNA"/>
</dbReference>
<dbReference type="Proteomes" id="UP000324832">
    <property type="component" value="Unassembled WGS sequence"/>
</dbReference>